<gene>
    <name evidence="3" type="ORF">GNZ18_11155</name>
</gene>
<dbReference type="Pfam" id="PF07883">
    <property type="entry name" value="Cupin_2"/>
    <property type="match status" value="1"/>
</dbReference>
<dbReference type="RefSeq" id="WP_156216147.1">
    <property type="nucleotide sequence ID" value="NZ_WOFH01000003.1"/>
</dbReference>
<sequence length="171" mass="18439">MSYPEPRYLGEHGESSGVLRPAGTAPDLFIGASDADRVHGGTRVGYLATGGSTDGAFGLYRWEMGPDPSGPMPHFHRTITESFYVLSGTVRLHDGTGWRDASAGDFLFVPEGGVHGFRNESGAPASMLLLFTPGAPREGYFEELAGIAASGRRPSEEEWADIYGRHDQYMV</sequence>
<dbReference type="InterPro" id="IPR014710">
    <property type="entry name" value="RmlC-like_jellyroll"/>
</dbReference>
<dbReference type="EMBL" id="WOFH01000003">
    <property type="protein sequence ID" value="MUN37155.1"/>
    <property type="molecule type" value="Genomic_DNA"/>
</dbReference>
<dbReference type="AlphaFoldDB" id="A0A7K1KYW0"/>
<name>A0A7K1KYW0_9ACTN</name>
<dbReference type="PANTHER" id="PTHR36440">
    <property type="entry name" value="PUTATIVE (AFU_ORTHOLOGUE AFUA_8G07350)-RELATED"/>
    <property type="match status" value="1"/>
</dbReference>
<evidence type="ECO:0000259" key="2">
    <source>
        <dbReference type="Pfam" id="PF07883"/>
    </source>
</evidence>
<dbReference type="InterPro" id="IPR011051">
    <property type="entry name" value="RmlC_Cupin_sf"/>
</dbReference>
<accession>A0A7K1KYW0</accession>
<comment type="caution">
    <text evidence="3">The sequence shown here is derived from an EMBL/GenBank/DDBJ whole genome shotgun (WGS) entry which is preliminary data.</text>
</comment>
<evidence type="ECO:0000313" key="4">
    <source>
        <dbReference type="Proteomes" id="UP000432015"/>
    </source>
</evidence>
<evidence type="ECO:0000256" key="1">
    <source>
        <dbReference type="SAM" id="MobiDB-lite"/>
    </source>
</evidence>
<dbReference type="SUPFAM" id="SSF51182">
    <property type="entry name" value="RmlC-like cupins"/>
    <property type="match status" value="1"/>
</dbReference>
<protein>
    <submittedName>
        <fullName evidence="3">Cupin domain-containing protein</fullName>
    </submittedName>
</protein>
<dbReference type="InterPro" id="IPR013096">
    <property type="entry name" value="Cupin_2"/>
</dbReference>
<dbReference type="Proteomes" id="UP000432015">
    <property type="component" value="Unassembled WGS sequence"/>
</dbReference>
<proteinExistence type="predicted"/>
<dbReference type="Gene3D" id="2.60.120.10">
    <property type="entry name" value="Jelly Rolls"/>
    <property type="match status" value="1"/>
</dbReference>
<reference evidence="3 4" key="1">
    <citation type="submission" date="2019-11" db="EMBL/GenBank/DDBJ databases">
        <authorList>
            <person name="Cao P."/>
        </authorList>
    </citation>
    <scope>NUCLEOTIDE SEQUENCE [LARGE SCALE GENOMIC DNA]</scope>
    <source>
        <strain evidence="3 4">NEAU-AAG5</strain>
    </source>
</reference>
<dbReference type="PANTHER" id="PTHR36440:SF1">
    <property type="entry name" value="PUTATIVE (AFU_ORTHOLOGUE AFUA_8G07350)-RELATED"/>
    <property type="match status" value="1"/>
</dbReference>
<dbReference type="InterPro" id="IPR053146">
    <property type="entry name" value="QDO-like"/>
</dbReference>
<feature type="domain" description="Cupin type-2" evidence="2">
    <location>
        <begin position="61"/>
        <end position="130"/>
    </location>
</feature>
<keyword evidence="4" id="KW-1185">Reference proteome</keyword>
<organism evidence="3 4">
    <name type="scientific">Actinomadura litoris</name>
    <dbReference type="NCBI Taxonomy" id="2678616"/>
    <lineage>
        <taxon>Bacteria</taxon>
        <taxon>Bacillati</taxon>
        <taxon>Actinomycetota</taxon>
        <taxon>Actinomycetes</taxon>
        <taxon>Streptosporangiales</taxon>
        <taxon>Thermomonosporaceae</taxon>
        <taxon>Actinomadura</taxon>
    </lineage>
</organism>
<evidence type="ECO:0000313" key="3">
    <source>
        <dbReference type="EMBL" id="MUN37155.1"/>
    </source>
</evidence>
<feature type="region of interest" description="Disordered" evidence="1">
    <location>
        <begin position="1"/>
        <end position="20"/>
    </location>
</feature>